<reference evidence="11 12" key="2">
    <citation type="journal article" date="2021" name="Int. J. Syst. Evol. Microbiol.">
        <title>Roseibium litorale sp. nov., isolated from a tidal flat sediment and proposal for the reclassification of Labrenzia polysiphoniae as Roseibium polysiphoniae comb. nov.</title>
        <authorList>
            <person name="Liu Y."/>
            <person name="Pei T."/>
            <person name="Du J."/>
            <person name="Chao M."/>
            <person name="Deng M.R."/>
            <person name="Zhu H."/>
        </authorList>
    </citation>
    <scope>NUCLEOTIDE SEQUENCE [LARGE SCALE GENOMIC DNA]</scope>
    <source>
        <strain evidence="11 12">4C16A</strain>
    </source>
</reference>
<dbReference type="Pfam" id="PF04290">
    <property type="entry name" value="DctQ"/>
    <property type="match status" value="1"/>
</dbReference>
<organism evidence="11 12">
    <name type="scientific">Roseibium litorale</name>
    <dbReference type="NCBI Taxonomy" id="2803841"/>
    <lineage>
        <taxon>Bacteria</taxon>
        <taxon>Pseudomonadati</taxon>
        <taxon>Pseudomonadota</taxon>
        <taxon>Alphaproteobacteria</taxon>
        <taxon>Hyphomicrobiales</taxon>
        <taxon>Stappiaceae</taxon>
        <taxon>Roseibium</taxon>
    </lineage>
</organism>
<sequence>MTAQSLPGRLVKALAGGTALAGGAVLIAIVLMTCASVTGRALSSFGLGPIEGDFEMVEIGIGFAVFAFLPWCHLQRGHATVELLTGRFSTRTNKWIDVVSDLLFLLMAALIAWRLWLGMLDKKSYFETTFILQIQVWQAYAACMVGAVVLTIVSIYQLANSLKRAVE</sequence>
<keyword evidence="4 9" id="KW-0997">Cell inner membrane</keyword>
<dbReference type="PANTHER" id="PTHR35011">
    <property type="entry name" value="2,3-DIKETO-L-GULONATE TRAP TRANSPORTER SMALL PERMEASE PROTEIN YIAM"/>
    <property type="match status" value="1"/>
</dbReference>
<comment type="subunit">
    <text evidence="9">The complex comprises the extracytoplasmic solute receptor protein and the two transmembrane proteins.</text>
</comment>
<dbReference type="PANTHER" id="PTHR35011:SF2">
    <property type="entry name" value="2,3-DIKETO-L-GULONATE TRAP TRANSPORTER SMALL PERMEASE PROTEIN YIAM"/>
    <property type="match status" value="1"/>
</dbReference>
<evidence type="ECO:0000256" key="9">
    <source>
        <dbReference type="RuleBase" id="RU369079"/>
    </source>
</evidence>
<comment type="caution">
    <text evidence="11">The sequence shown here is derived from an EMBL/GenBank/DDBJ whole genome shotgun (WGS) entry which is preliminary data.</text>
</comment>
<evidence type="ECO:0000256" key="4">
    <source>
        <dbReference type="ARBA" id="ARBA00022519"/>
    </source>
</evidence>
<keyword evidence="7 9" id="KW-0472">Membrane</keyword>
<feature type="transmembrane region" description="Helical" evidence="9">
    <location>
        <begin position="54"/>
        <end position="74"/>
    </location>
</feature>
<dbReference type="Proteomes" id="UP000632063">
    <property type="component" value="Unassembled WGS sequence"/>
</dbReference>
<feature type="transmembrane region" description="Helical" evidence="9">
    <location>
        <begin position="137"/>
        <end position="159"/>
    </location>
</feature>
<keyword evidence="5 9" id="KW-0812">Transmembrane</keyword>
<evidence type="ECO:0000259" key="10">
    <source>
        <dbReference type="Pfam" id="PF04290"/>
    </source>
</evidence>
<dbReference type="EMBL" id="JACYXI010000003">
    <property type="protein sequence ID" value="MBD8891380.1"/>
    <property type="molecule type" value="Genomic_DNA"/>
</dbReference>
<evidence type="ECO:0000256" key="2">
    <source>
        <dbReference type="ARBA" id="ARBA00022448"/>
    </source>
</evidence>
<feature type="domain" description="Tripartite ATP-independent periplasmic transporters DctQ component" evidence="10">
    <location>
        <begin position="29"/>
        <end position="163"/>
    </location>
</feature>
<keyword evidence="3" id="KW-1003">Cell membrane</keyword>
<keyword evidence="6 9" id="KW-1133">Transmembrane helix</keyword>
<evidence type="ECO:0000256" key="6">
    <source>
        <dbReference type="ARBA" id="ARBA00022989"/>
    </source>
</evidence>
<evidence type="ECO:0000256" key="3">
    <source>
        <dbReference type="ARBA" id="ARBA00022475"/>
    </source>
</evidence>
<comment type="function">
    <text evidence="9">Part of the tripartite ATP-independent periplasmic (TRAP) transport system.</text>
</comment>
<evidence type="ECO:0000313" key="12">
    <source>
        <dbReference type="Proteomes" id="UP000632063"/>
    </source>
</evidence>
<comment type="subcellular location">
    <subcellularLocation>
        <location evidence="1 9">Cell inner membrane</location>
        <topology evidence="1 9">Multi-pass membrane protein</topology>
    </subcellularLocation>
</comment>
<reference evidence="12" key="1">
    <citation type="submission" date="2020-09" db="EMBL/GenBank/DDBJ databases">
        <title>The genome sequence of strain Labrenzia suaedae 4C16A.</title>
        <authorList>
            <person name="Liu Y."/>
        </authorList>
    </citation>
    <scope>NUCLEOTIDE SEQUENCE [LARGE SCALE GENOMIC DNA]</scope>
    <source>
        <strain evidence="12">4C16A</strain>
    </source>
</reference>
<dbReference type="InterPro" id="IPR055348">
    <property type="entry name" value="DctQ"/>
</dbReference>
<proteinExistence type="inferred from homology"/>
<evidence type="ECO:0000313" key="11">
    <source>
        <dbReference type="EMBL" id="MBD8891380.1"/>
    </source>
</evidence>
<keyword evidence="2 9" id="KW-0813">Transport</keyword>
<evidence type="ECO:0000256" key="1">
    <source>
        <dbReference type="ARBA" id="ARBA00004429"/>
    </source>
</evidence>
<comment type="similarity">
    <text evidence="8 9">Belongs to the TRAP transporter small permease family.</text>
</comment>
<evidence type="ECO:0000256" key="7">
    <source>
        <dbReference type="ARBA" id="ARBA00023136"/>
    </source>
</evidence>
<feature type="transmembrane region" description="Helical" evidence="9">
    <location>
        <begin position="95"/>
        <end position="117"/>
    </location>
</feature>
<evidence type="ECO:0000256" key="5">
    <source>
        <dbReference type="ARBA" id="ARBA00022692"/>
    </source>
</evidence>
<keyword evidence="12" id="KW-1185">Reference proteome</keyword>
<evidence type="ECO:0000256" key="8">
    <source>
        <dbReference type="ARBA" id="ARBA00038436"/>
    </source>
</evidence>
<name>A0ABR9CKK0_9HYPH</name>
<protein>
    <recommendedName>
        <fullName evidence="9">TRAP transporter small permease protein</fullName>
    </recommendedName>
</protein>
<dbReference type="RefSeq" id="WP_192147508.1">
    <property type="nucleotide sequence ID" value="NZ_JACYXI010000003.1"/>
</dbReference>
<feature type="transmembrane region" description="Helical" evidence="9">
    <location>
        <begin position="20"/>
        <end position="42"/>
    </location>
</feature>
<dbReference type="InterPro" id="IPR007387">
    <property type="entry name" value="TRAP_DctQ"/>
</dbReference>
<accession>A0ABR9CKK0</accession>
<gene>
    <name evidence="11" type="ORF">IG616_07475</name>
</gene>